<feature type="region of interest" description="Disordered" evidence="1">
    <location>
        <begin position="365"/>
        <end position="410"/>
    </location>
</feature>
<organism evidence="2 3">
    <name type="scientific">Scomber scombrus</name>
    <name type="common">Atlantic mackerel</name>
    <name type="synonym">Scomber vernalis</name>
    <dbReference type="NCBI Taxonomy" id="13677"/>
    <lineage>
        <taxon>Eukaryota</taxon>
        <taxon>Metazoa</taxon>
        <taxon>Chordata</taxon>
        <taxon>Craniata</taxon>
        <taxon>Vertebrata</taxon>
        <taxon>Euteleostomi</taxon>
        <taxon>Actinopterygii</taxon>
        <taxon>Neopterygii</taxon>
        <taxon>Teleostei</taxon>
        <taxon>Neoteleostei</taxon>
        <taxon>Acanthomorphata</taxon>
        <taxon>Pelagiaria</taxon>
        <taxon>Scombriformes</taxon>
        <taxon>Scombridae</taxon>
        <taxon>Scomber</taxon>
    </lineage>
</organism>
<dbReference type="Proteomes" id="UP001314229">
    <property type="component" value="Unassembled WGS sequence"/>
</dbReference>
<feature type="compositionally biased region" description="Polar residues" evidence="1">
    <location>
        <begin position="386"/>
        <end position="399"/>
    </location>
</feature>
<gene>
    <name evidence="2" type="ORF">FSCOSCO3_A027958</name>
</gene>
<comment type="caution">
    <text evidence="2">The sequence shown here is derived from an EMBL/GenBank/DDBJ whole genome shotgun (WGS) entry which is preliminary data.</text>
</comment>
<reference evidence="2 3" key="1">
    <citation type="submission" date="2024-01" db="EMBL/GenBank/DDBJ databases">
        <authorList>
            <person name="Alioto T."/>
            <person name="Alioto T."/>
            <person name="Gomez Garrido J."/>
        </authorList>
    </citation>
    <scope>NUCLEOTIDE SEQUENCE [LARGE SCALE GENOMIC DNA]</scope>
</reference>
<feature type="compositionally biased region" description="Low complexity" evidence="1">
    <location>
        <begin position="365"/>
        <end position="385"/>
    </location>
</feature>
<name>A0AAV1NM69_SCOSC</name>
<dbReference type="EMBL" id="CAWUFR010000045">
    <property type="protein sequence ID" value="CAK6960641.1"/>
    <property type="molecule type" value="Genomic_DNA"/>
</dbReference>
<keyword evidence="3" id="KW-1185">Reference proteome</keyword>
<feature type="region of interest" description="Disordered" evidence="1">
    <location>
        <begin position="1"/>
        <end position="31"/>
    </location>
</feature>
<evidence type="ECO:0000313" key="2">
    <source>
        <dbReference type="EMBL" id="CAK6960641.1"/>
    </source>
</evidence>
<protein>
    <submittedName>
        <fullName evidence="2">Uncharacterized protein si:ch211-197h24.6 isoform X1</fullName>
    </submittedName>
</protein>
<accession>A0AAV1NM69</accession>
<feature type="compositionally biased region" description="Polar residues" evidence="1">
    <location>
        <begin position="1"/>
        <end position="26"/>
    </location>
</feature>
<sequence length="410" mass="45283">MEAQASGNQIHNDNPRNGPQHFQNRAKNVRRKRLQHSADIVYTKGSSIHTMPSLSKQLKGVTDCVIGLQYVWEYRSPSKSVPPHYQCKLCAVSRLQHDMLAHVRGWKHSFRYLKKAHPDKITSDEVEANKDPAVRKTIKEIAAEVEKTEGRGQLKVILKEPCDVPAFEGLRSAAPKIVPLPPPPGMGPHGPPFGPRFSDHRFTGEFPPPPFSDYPLGEYGDPDFGGYSTMESFPEPDMGRRPLQDGMGRHPAVGGDGFGSGGGMDSYGRSELMESPRRRYPDEYRGSQMGSGLLDRPVNKPLDRPGLMGAAPDNDGNRNTLLTYLDTFRIENESDAQLVLKVTQKLTDVLMEYRLRSVSAGSSLNSLSMSSSGFSSTPSRLPSSSDGYLSNLNSLSGPSRYSDGPSRYYK</sequence>
<proteinExistence type="predicted"/>
<evidence type="ECO:0000313" key="3">
    <source>
        <dbReference type="Proteomes" id="UP001314229"/>
    </source>
</evidence>
<evidence type="ECO:0000256" key="1">
    <source>
        <dbReference type="SAM" id="MobiDB-lite"/>
    </source>
</evidence>
<dbReference type="AlphaFoldDB" id="A0AAV1NM69"/>